<evidence type="ECO:0000256" key="1">
    <source>
        <dbReference type="SAM" id="MobiDB-lite"/>
    </source>
</evidence>
<keyword evidence="3" id="KW-1185">Reference proteome</keyword>
<proteinExistence type="predicted"/>
<dbReference type="GeneID" id="24788250"/>
<dbReference type="EMBL" id="CP009517">
    <property type="protein sequence ID" value="AKB81339.1"/>
    <property type="molecule type" value="Genomic_DNA"/>
</dbReference>
<organism evidence="2 3">
    <name type="scientific">Methanosarcina barkeri 3</name>
    <dbReference type="NCBI Taxonomy" id="1434107"/>
    <lineage>
        <taxon>Archaea</taxon>
        <taxon>Methanobacteriati</taxon>
        <taxon>Methanobacteriota</taxon>
        <taxon>Stenosarchaea group</taxon>
        <taxon>Methanomicrobia</taxon>
        <taxon>Methanosarcinales</taxon>
        <taxon>Methanosarcinaceae</taxon>
        <taxon>Methanosarcina</taxon>
    </lineage>
</organism>
<name>A0A0E3SG36_METBA</name>
<dbReference type="HOGENOM" id="CLU_1590883_0_0_2"/>
<accession>A0A0E3SG36</accession>
<evidence type="ECO:0000313" key="2">
    <source>
        <dbReference type="EMBL" id="AKB81339.1"/>
    </source>
</evidence>
<sequence>MDETDRVDLYACANSEIALNNCIEIDYNEIFDTSKLCECGSELNNDTARVVLKEIARTSEKSSATGIETVHMLCITKTGCKKCGKEYIIEATQSIEEQIQTEFSDCKYRMCKTFDKHLDRIDIDKRYELKYVRRDYTPATKKDESAQLDTTTDLHSEPTPKTFVLSSHELSGSV</sequence>
<dbReference type="OrthoDB" id="136084at2157"/>
<feature type="region of interest" description="Disordered" evidence="1">
    <location>
        <begin position="142"/>
        <end position="174"/>
    </location>
</feature>
<protein>
    <submittedName>
        <fullName evidence="2">Uncharacterized protein</fullName>
    </submittedName>
</protein>
<dbReference type="Proteomes" id="UP000033066">
    <property type="component" value="Chromosome"/>
</dbReference>
<reference evidence="2" key="1">
    <citation type="submission" date="2014-07" db="EMBL/GenBank/DDBJ databases">
        <title>Methanogenic archaea and the global carbon cycle.</title>
        <authorList>
            <person name="Henriksen J.R."/>
            <person name="Luke J."/>
            <person name="Reinhart S."/>
            <person name="Benedict M.N."/>
            <person name="Youngblut N.D."/>
            <person name="Metcalf M.E."/>
            <person name="Whitaker R.J."/>
            <person name="Metcalf W.W."/>
        </authorList>
    </citation>
    <scope>NUCLEOTIDE SEQUENCE [LARGE SCALE GENOMIC DNA]</scope>
    <source>
        <strain evidence="2">3</strain>
    </source>
</reference>
<dbReference type="PATRIC" id="fig|1434107.4.peg.1010"/>
<evidence type="ECO:0000313" key="3">
    <source>
        <dbReference type="Proteomes" id="UP000033066"/>
    </source>
</evidence>
<gene>
    <name evidence="2" type="ORF">MSBR3_0761</name>
</gene>
<dbReference type="RefSeq" id="WP_048106656.1">
    <property type="nucleotide sequence ID" value="NZ_CP009517.1"/>
</dbReference>
<feature type="compositionally biased region" description="Polar residues" evidence="1">
    <location>
        <begin position="164"/>
        <end position="174"/>
    </location>
</feature>
<dbReference type="AlphaFoldDB" id="A0A0E3SG36"/>
<dbReference type="KEGG" id="mbak:MSBR3_0761"/>